<gene>
    <name evidence="2" type="ORF">SHI21_13575</name>
</gene>
<organism evidence="2 3">
    <name type="scientific">Bacteriovorax antarcticus</name>
    <dbReference type="NCBI Taxonomy" id="3088717"/>
    <lineage>
        <taxon>Bacteria</taxon>
        <taxon>Pseudomonadati</taxon>
        <taxon>Bdellovibrionota</taxon>
        <taxon>Bacteriovoracia</taxon>
        <taxon>Bacteriovoracales</taxon>
        <taxon>Bacteriovoracaceae</taxon>
        <taxon>Bacteriovorax</taxon>
    </lineage>
</organism>
<keyword evidence="1" id="KW-0732">Signal</keyword>
<proteinExistence type="predicted"/>
<evidence type="ECO:0000313" key="2">
    <source>
        <dbReference type="EMBL" id="MEA9357249.1"/>
    </source>
</evidence>
<evidence type="ECO:0008006" key="4">
    <source>
        <dbReference type="Google" id="ProtNLM"/>
    </source>
</evidence>
<dbReference type="RefSeq" id="WP_323577176.1">
    <property type="nucleotide sequence ID" value="NZ_JAYGJQ010000002.1"/>
</dbReference>
<name>A0ABU5VW03_9BACT</name>
<reference evidence="2 3" key="1">
    <citation type="submission" date="2023-11" db="EMBL/GenBank/DDBJ databases">
        <title>A Novel Polar Bacteriovorax (B. antarcticus) Isolated from the Biocrust in Antarctica.</title>
        <authorList>
            <person name="Mun W."/>
            <person name="Choi S.Y."/>
            <person name="Mitchell R.J."/>
        </authorList>
    </citation>
    <scope>NUCLEOTIDE SEQUENCE [LARGE SCALE GENOMIC DNA]</scope>
    <source>
        <strain evidence="2 3">PP10</strain>
    </source>
</reference>
<dbReference type="Proteomes" id="UP001302274">
    <property type="component" value="Unassembled WGS sequence"/>
</dbReference>
<evidence type="ECO:0000256" key="1">
    <source>
        <dbReference type="SAM" id="SignalP"/>
    </source>
</evidence>
<evidence type="ECO:0000313" key="3">
    <source>
        <dbReference type="Proteomes" id="UP001302274"/>
    </source>
</evidence>
<protein>
    <recommendedName>
        <fullName evidence="4">Secreted protein</fullName>
    </recommendedName>
</protein>
<feature type="signal peptide" evidence="1">
    <location>
        <begin position="1"/>
        <end position="20"/>
    </location>
</feature>
<dbReference type="EMBL" id="JAYGJQ010000002">
    <property type="protein sequence ID" value="MEA9357249.1"/>
    <property type="molecule type" value="Genomic_DNA"/>
</dbReference>
<sequence>MKISFLLTTLLLIASQPSFADFGDGIAKVIFQKKVDQVYQKALLCSPLEKDPKSKMDVRDWIKIQPDLPSWQKLADIETTANEARNYARKESGNDKIRHCLAGCYVAKKLDYPSAVLVGWFKELADASDCSKNTSFEKKDYDATILGARAGSADKNCESICKK</sequence>
<accession>A0ABU5VW03</accession>
<feature type="chain" id="PRO_5045293172" description="Secreted protein" evidence="1">
    <location>
        <begin position="21"/>
        <end position="163"/>
    </location>
</feature>
<keyword evidence="3" id="KW-1185">Reference proteome</keyword>
<comment type="caution">
    <text evidence="2">The sequence shown here is derived from an EMBL/GenBank/DDBJ whole genome shotgun (WGS) entry which is preliminary data.</text>
</comment>